<feature type="transmembrane region" description="Helical" evidence="2">
    <location>
        <begin position="99"/>
        <end position="117"/>
    </location>
</feature>
<feature type="transmembrane region" description="Helical" evidence="2">
    <location>
        <begin position="36"/>
        <end position="55"/>
    </location>
</feature>
<sequence length="359" mass="40330">MSTETVPPPRVARAAEKAGLGDFENRHDRRTPTWRLAAEVALLLPVVILLFAAKTGRPDGAWGWLALLVGVVEMGVVVWRFSPLFTNDAVPEPAPARDLGKLVVYTALLGGYLAWQWHLGWPDNSFGDWLTVVAVTAAVPVLVIGFDILFLAYAPWYTFSEGLVLGNSWGGRRRLIRYADVTVLRYAEWSTSWKVPTLAPGDGYNRRHAEHHWHRLRVRGGRNLRFRSSGLDYVYDDLSGAICAGVAAEQVDGVRATIRDGGEAAFGPITVDRDTIRAGSVSVPWEKVKTVWFSERKLLIETTDGSPGLTFRASRVPNGVTLQWLNMGLQRERHDRDRIRKENEEREARGKRGRRKRRK</sequence>
<gene>
    <name evidence="3" type="ORF">GCM10022232_47210</name>
</gene>
<evidence type="ECO:0000256" key="1">
    <source>
        <dbReference type="SAM" id="MobiDB-lite"/>
    </source>
</evidence>
<evidence type="ECO:0000313" key="4">
    <source>
        <dbReference type="Proteomes" id="UP001500456"/>
    </source>
</evidence>
<feature type="transmembrane region" description="Helical" evidence="2">
    <location>
        <begin position="61"/>
        <end position="79"/>
    </location>
</feature>
<keyword evidence="4" id="KW-1185">Reference proteome</keyword>
<organism evidence="3 4">
    <name type="scientific">Streptomyces plumbiresistens</name>
    <dbReference type="NCBI Taxonomy" id="511811"/>
    <lineage>
        <taxon>Bacteria</taxon>
        <taxon>Bacillati</taxon>
        <taxon>Actinomycetota</taxon>
        <taxon>Actinomycetes</taxon>
        <taxon>Kitasatosporales</taxon>
        <taxon>Streptomycetaceae</taxon>
        <taxon>Streptomyces</taxon>
    </lineage>
</organism>
<evidence type="ECO:0000313" key="3">
    <source>
        <dbReference type="EMBL" id="GAA4002845.1"/>
    </source>
</evidence>
<keyword evidence="2" id="KW-0812">Transmembrane</keyword>
<dbReference type="EMBL" id="BAAAZX010000013">
    <property type="protein sequence ID" value="GAA4002845.1"/>
    <property type="molecule type" value="Genomic_DNA"/>
</dbReference>
<keyword evidence="2" id="KW-0472">Membrane</keyword>
<reference evidence="4" key="1">
    <citation type="journal article" date="2019" name="Int. J. Syst. Evol. Microbiol.">
        <title>The Global Catalogue of Microorganisms (GCM) 10K type strain sequencing project: providing services to taxonomists for standard genome sequencing and annotation.</title>
        <authorList>
            <consortium name="The Broad Institute Genomics Platform"/>
            <consortium name="The Broad Institute Genome Sequencing Center for Infectious Disease"/>
            <person name="Wu L."/>
            <person name="Ma J."/>
        </authorList>
    </citation>
    <scope>NUCLEOTIDE SEQUENCE [LARGE SCALE GENOMIC DNA]</scope>
    <source>
        <strain evidence="4">JCM 16924</strain>
    </source>
</reference>
<proteinExistence type="predicted"/>
<dbReference type="Proteomes" id="UP001500456">
    <property type="component" value="Unassembled WGS sequence"/>
</dbReference>
<dbReference type="RefSeq" id="WP_345565913.1">
    <property type="nucleotide sequence ID" value="NZ_BAAAZX010000013.1"/>
</dbReference>
<evidence type="ECO:0000256" key="2">
    <source>
        <dbReference type="SAM" id="Phobius"/>
    </source>
</evidence>
<feature type="transmembrane region" description="Helical" evidence="2">
    <location>
        <begin position="129"/>
        <end position="153"/>
    </location>
</feature>
<comment type="caution">
    <text evidence="3">The sequence shown here is derived from an EMBL/GenBank/DDBJ whole genome shotgun (WGS) entry which is preliminary data.</text>
</comment>
<name>A0ABP7RVH9_9ACTN</name>
<protein>
    <submittedName>
        <fullName evidence="3">Uncharacterized protein</fullName>
    </submittedName>
</protein>
<feature type="compositionally biased region" description="Basic and acidic residues" evidence="1">
    <location>
        <begin position="335"/>
        <end position="350"/>
    </location>
</feature>
<feature type="region of interest" description="Disordered" evidence="1">
    <location>
        <begin position="335"/>
        <end position="359"/>
    </location>
</feature>
<keyword evidence="2" id="KW-1133">Transmembrane helix</keyword>
<accession>A0ABP7RVH9</accession>